<proteinExistence type="predicted"/>
<feature type="compositionally biased region" description="Basic and acidic residues" evidence="1">
    <location>
        <begin position="52"/>
        <end position="64"/>
    </location>
</feature>
<evidence type="ECO:0000313" key="2">
    <source>
        <dbReference type="EMBL" id="KAG5846304.1"/>
    </source>
</evidence>
<feature type="region of interest" description="Disordered" evidence="1">
    <location>
        <begin position="25"/>
        <end position="84"/>
    </location>
</feature>
<dbReference type="EMBL" id="JAFIRN010000006">
    <property type="protein sequence ID" value="KAG5846304.1"/>
    <property type="molecule type" value="Genomic_DNA"/>
</dbReference>
<protein>
    <submittedName>
        <fullName evidence="2">Uncharacterized protein</fullName>
    </submittedName>
</protein>
<reference evidence="2" key="1">
    <citation type="submission" date="2021-01" db="EMBL/GenBank/DDBJ databases">
        <title>A chromosome-scale assembly of European eel, Anguilla anguilla.</title>
        <authorList>
            <person name="Henkel C."/>
            <person name="Jong-Raadsen S.A."/>
            <person name="Dufour S."/>
            <person name="Weltzien F.-A."/>
            <person name="Palstra A.P."/>
            <person name="Pelster B."/>
            <person name="Spaink H.P."/>
            <person name="Van Den Thillart G.E."/>
            <person name="Jansen H."/>
            <person name="Zahm M."/>
            <person name="Klopp C."/>
            <person name="Cedric C."/>
            <person name="Louis A."/>
            <person name="Berthelot C."/>
            <person name="Parey E."/>
            <person name="Roest Crollius H."/>
            <person name="Montfort J."/>
            <person name="Robinson-Rechavi M."/>
            <person name="Bucao C."/>
            <person name="Bouchez O."/>
            <person name="Gislard M."/>
            <person name="Lluch J."/>
            <person name="Milhes M."/>
            <person name="Lampietro C."/>
            <person name="Lopez Roques C."/>
            <person name="Donnadieu C."/>
            <person name="Braasch I."/>
            <person name="Desvignes T."/>
            <person name="Postlethwait J."/>
            <person name="Bobe J."/>
            <person name="Guiguen Y."/>
            <person name="Dirks R."/>
        </authorList>
    </citation>
    <scope>NUCLEOTIDE SEQUENCE</scope>
    <source>
        <strain evidence="2">Tag_6206</strain>
        <tissue evidence="2">Liver</tissue>
    </source>
</reference>
<gene>
    <name evidence="2" type="ORF">ANANG_G00113520</name>
</gene>
<comment type="caution">
    <text evidence="2">The sequence shown here is derived from an EMBL/GenBank/DDBJ whole genome shotgun (WGS) entry which is preliminary data.</text>
</comment>
<organism evidence="2 3">
    <name type="scientific">Anguilla anguilla</name>
    <name type="common">European freshwater eel</name>
    <name type="synonym">Muraena anguilla</name>
    <dbReference type="NCBI Taxonomy" id="7936"/>
    <lineage>
        <taxon>Eukaryota</taxon>
        <taxon>Metazoa</taxon>
        <taxon>Chordata</taxon>
        <taxon>Craniata</taxon>
        <taxon>Vertebrata</taxon>
        <taxon>Euteleostomi</taxon>
        <taxon>Actinopterygii</taxon>
        <taxon>Neopterygii</taxon>
        <taxon>Teleostei</taxon>
        <taxon>Anguilliformes</taxon>
        <taxon>Anguillidae</taxon>
        <taxon>Anguilla</taxon>
    </lineage>
</organism>
<dbReference type="Proteomes" id="UP001044222">
    <property type="component" value="Unassembled WGS sequence"/>
</dbReference>
<name>A0A9D3MC79_ANGAN</name>
<accession>A0A9D3MC79</accession>
<keyword evidence="3" id="KW-1185">Reference proteome</keyword>
<dbReference type="AlphaFoldDB" id="A0A9D3MC79"/>
<sequence>MNCMIFFTCSLVRWKSSDRISSVSWTKMLPSMRSRTKKASTASARPMKRRQRDTSSTDSVDRSDGGCQAGRSPLARGCWGRGSPEEADELSELLRVGVPVGGASMTPCVR</sequence>
<evidence type="ECO:0000256" key="1">
    <source>
        <dbReference type="SAM" id="MobiDB-lite"/>
    </source>
</evidence>
<evidence type="ECO:0000313" key="3">
    <source>
        <dbReference type="Proteomes" id="UP001044222"/>
    </source>
</evidence>